<dbReference type="AlphaFoldDB" id="A0A0N4URW9"/>
<sequence length="128" mass="14518">MIRDSNDDSNDAEAKNRLIKCKEFFEAKVNYDTPFIVSNIAGLLIEPYVCNYKSTAEVQIISVIHKLKAKKTSGKDGLRTLQIFSIIVHNSPSTNSSPLVWQKEITPKDWSKAILLPIPRKDDRTSLR</sequence>
<reference evidence="4" key="1">
    <citation type="submission" date="2017-02" db="UniProtKB">
        <authorList>
            <consortium name="WormBaseParasite"/>
        </authorList>
    </citation>
    <scope>IDENTIFICATION</scope>
</reference>
<reference evidence="1 3" key="2">
    <citation type="submission" date="2018-11" db="EMBL/GenBank/DDBJ databases">
        <authorList>
            <consortium name="Pathogen Informatics"/>
        </authorList>
    </citation>
    <scope>NUCLEOTIDE SEQUENCE [LARGE SCALE GENOMIC DNA]</scope>
</reference>
<evidence type="ECO:0000313" key="1">
    <source>
        <dbReference type="EMBL" id="VDN54227.1"/>
    </source>
</evidence>
<proteinExistence type="predicted"/>
<dbReference type="EMBL" id="UYYG01000399">
    <property type="protein sequence ID" value="VDN54227.1"/>
    <property type="molecule type" value="Genomic_DNA"/>
</dbReference>
<name>A0A0N4URW9_DRAME</name>
<evidence type="ECO:0000313" key="2">
    <source>
        <dbReference type="Proteomes" id="UP000038040"/>
    </source>
</evidence>
<accession>A0A0N4URW9</accession>
<gene>
    <name evidence="1" type="ORF">DME_LOCUS4200</name>
</gene>
<evidence type="ECO:0000313" key="3">
    <source>
        <dbReference type="Proteomes" id="UP000274756"/>
    </source>
</evidence>
<organism evidence="2 4">
    <name type="scientific">Dracunculus medinensis</name>
    <name type="common">Guinea worm</name>
    <dbReference type="NCBI Taxonomy" id="318479"/>
    <lineage>
        <taxon>Eukaryota</taxon>
        <taxon>Metazoa</taxon>
        <taxon>Ecdysozoa</taxon>
        <taxon>Nematoda</taxon>
        <taxon>Chromadorea</taxon>
        <taxon>Rhabditida</taxon>
        <taxon>Spirurina</taxon>
        <taxon>Dracunculoidea</taxon>
        <taxon>Dracunculidae</taxon>
        <taxon>Dracunculus</taxon>
    </lineage>
</organism>
<dbReference type="WBParaSite" id="DME_0001080101-mRNA-1">
    <property type="protein sequence ID" value="DME_0001080101-mRNA-1"/>
    <property type="gene ID" value="DME_0001080101"/>
</dbReference>
<evidence type="ECO:0000313" key="4">
    <source>
        <dbReference type="WBParaSite" id="DME_0001080101-mRNA-1"/>
    </source>
</evidence>
<dbReference type="Proteomes" id="UP000274756">
    <property type="component" value="Unassembled WGS sequence"/>
</dbReference>
<protein>
    <submittedName>
        <fullName evidence="4">DUF3453 domain-containing protein</fullName>
    </submittedName>
</protein>
<dbReference type="Proteomes" id="UP000038040">
    <property type="component" value="Unplaced"/>
</dbReference>
<keyword evidence="3" id="KW-1185">Reference proteome</keyword>